<proteinExistence type="predicted"/>
<dbReference type="RefSeq" id="WP_256303285.1">
    <property type="nucleotide sequence ID" value="NZ_JANFYS010000004.1"/>
</dbReference>
<evidence type="ECO:0000313" key="2">
    <source>
        <dbReference type="EMBL" id="MCQ4769544.1"/>
    </source>
</evidence>
<evidence type="ECO:0000313" key="3">
    <source>
        <dbReference type="Proteomes" id="UP001204562"/>
    </source>
</evidence>
<dbReference type="Proteomes" id="UP001204562">
    <property type="component" value="Unassembled WGS sequence"/>
</dbReference>
<accession>A0AAW5JNW0</accession>
<dbReference type="EMBL" id="JANFYS010000004">
    <property type="protein sequence ID" value="MCQ4769544.1"/>
    <property type="molecule type" value="Genomic_DNA"/>
</dbReference>
<organism evidence="2 3">
    <name type="scientific">Intestinimonas massiliensis</name>
    <name type="common">ex Afouda et al. 2020</name>
    <dbReference type="NCBI Taxonomy" id="1673721"/>
    <lineage>
        <taxon>Bacteria</taxon>
        <taxon>Bacillati</taxon>
        <taxon>Bacillota</taxon>
        <taxon>Clostridia</taxon>
        <taxon>Eubacteriales</taxon>
        <taxon>Intestinimonas</taxon>
    </lineage>
</organism>
<name>A0AAW5JNW0_9FIRM</name>
<keyword evidence="1" id="KW-0812">Transmembrane</keyword>
<sequence>MEEKKLSHDARTIIKVIITIVAIKPLAIFFFTFPPLGIGGIVAIIFMWTNWTGERRRKKPEVTAAQMLEVEISELEQDLERHISE</sequence>
<evidence type="ECO:0000256" key="1">
    <source>
        <dbReference type="SAM" id="Phobius"/>
    </source>
</evidence>
<feature type="transmembrane region" description="Helical" evidence="1">
    <location>
        <begin position="36"/>
        <end position="53"/>
    </location>
</feature>
<keyword evidence="1" id="KW-0472">Membrane</keyword>
<reference evidence="2" key="1">
    <citation type="submission" date="2022-06" db="EMBL/GenBank/DDBJ databases">
        <title>Isolation of gut microbiota from human fecal samples.</title>
        <authorList>
            <person name="Pamer E.G."/>
            <person name="Barat B."/>
            <person name="Waligurski E."/>
            <person name="Medina S."/>
            <person name="Paddock L."/>
            <person name="Mostad J."/>
        </authorList>
    </citation>
    <scope>NUCLEOTIDE SEQUENCE</scope>
    <source>
        <strain evidence="2">DFI.9.91</strain>
    </source>
</reference>
<protein>
    <submittedName>
        <fullName evidence="2">Uncharacterized protein</fullName>
    </submittedName>
</protein>
<gene>
    <name evidence="2" type="ORF">NE579_03555</name>
</gene>
<comment type="caution">
    <text evidence="2">The sequence shown here is derived from an EMBL/GenBank/DDBJ whole genome shotgun (WGS) entry which is preliminary data.</text>
</comment>
<dbReference type="AlphaFoldDB" id="A0AAW5JNW0"/>
<keyword evidence="1" id="KW-1133">Transmembrane helix</keyword>